<comment type="caution">
    <text evidence="7">The sequence shown here is derived from an EMBL/GenBank/DDBJ whole genome shotgun (WGS) entry which is preliminary data.</text>
</comment>
<feature type="region of interest" description="Disordered" evidence="5">
    <location>
        <begin position="733"/>
        <end position="765"/>
    </location>
</feature>
<dbReference type="GO" id="GO:0006364">
    <property type="term" value="P:rRNA processing"/>
    <property type="evidence" value="ECO:0007669"/>
    <property type="project" value="TreeGrafter"/>
</dbReference>
<gene>
    <name evidence="7" type="ORF">Tdes44962_MAKER09093</name>
</gene>
<evidence type="ECO:0000256" key="4">
    <source>
        <dbReference type="ARBA" id="ARBA00023242"/>
    </source>
</evidence>
<dbReference type="GO" id="GO:0005634">
    <property type="term" value="C:nucleus"/>
    <property type="evidence" value="ECO:0007669"/>
    <property type="project" value="UniProtKB-SubCell"/>
</dbReference>
<evidence type="ECO:0000313" key="8">
    <source>
        <dbReference type="Proteomes" id="UP001138500"/>
    </source>
</evidence>
<evidence type="ECO:0000256" key="3">
    <source>
        <dbReference type="ARBA" id="ARBA00021502"/>
    </source>
</evidence>
<evidence type="ECO:0000313" key="7">
    <source>
        <dbReference type="EMBL" id="KAH9830069.1"/>
    </source>
</evidence>
<dbReference type="OrthoDB" id="20900at2759"/>
<name>A0A9W7SV14_9PEZI</name>
<dbReference type="Proteomes" id="UP001138500">
    <property type="component" value="Unassembled WGS sequence"/>
</dbReference>
<feature type="domain" description="Pre-rRNA-processing protein RIX1 N-terminal" evidence="6">
    <location>
        <begin position="13"/>
        <end position="211"/>
    </location>
</feature>
<organism evidence="7 8">
    <name type="scientific">Teratosphaeria destructans</name>
    <dbReference type="NCBI Taxonomy" id="418781"/>
    <lineage>
        <taxon>Eukaryota</taxon>
        <taxon>Fungi</taxon>
        <taxon>Dikarya</taxon>
        <taxon>Ascomycota</taxon>
        <taxon>Pezizomycotina</taxon>
        <taxon>Dothideomycetes</taxon>
        <taxon>Dothideomycetidae</taxon>
        <taxon>Mycosphaerellales</taxon>
        <taxon>Teratosphaeriaceae</taxon>
        <taxon>Teratosphaeria</taxon>
    </lineage>
</organism>
<dbReference type="InterPro" id="IPR016024">
    <property type="entry name" value="ARM-type_fold"/>
</dbReference>
<feature type="compositionally biased region" description="Acidic residues" evidence="5">
    <location>
        <begin position="753"/>
        <end position="765"/>
    </location>
</feature>
<dbReference type="PANTHER" id="PTHR34105:SF1">
    <property type="entry name" value="PROLINE-, GLUTAMIC ACID- AND LEUCINE-RICH PROTEIN 1"/>
    <property type="match status" value="1"/>
</dbReference>
<dbReference type="SUPFAM" id="SSF48371">
    <property type="entry name" value="ARM repeat"/>
    <property type="match status" value="1"/>
</dbReference>
<reference evidence="7 8" key="1">
    <citation type="journal article" date="2018" name="IMA Fungus">
        <title>IMA Genome-F 10: Nine draft genome sequences of Claviceps purpurea s.lat., including C. arundinis, C. humidiphila, and C. cf. spartinae, pseudomolecules for the pitch canker pathogen Fusarium circinatum, draft genome of Davidsoniella eucalypti, Grosmannia galeiformis, Quambalaria eucalypti, and Teratosphaeria destructans.</title>
        <authorList>
            <person name="Wingfield B.D."/>
            <person name="Liu M."/>
            <person name="Nguyen H.D."/>
            <person name="Lane F.A."/>
            <person name="Morgan S.W."/>
            <person name="De Vos L."/>
            <person name="Wilken P.M."/>
            <person name="Duong T.A."/>
            <person name="Aylward J."/>
            <person name="Coetzee M.P."/>
            <person name="Dadej K."/>
            <person name="De Beer Z.W."/>
            <person name="Findlay W."/>
            <person name="Havenga M."/>
            <person name="Kolarik M."/>
            <person name="Menzies J.G."/>
            <person name="Naidoo K."/>
            <person name="Pochopski O."/>
            <person name="Shoukouhi P."/>
            <person name="Santana Q.C."/>
            <person name="Seifert K.A."/>
            <person name="Soal N."/>
            <person name="Steenkamp E.T."/>
            <person name="Tatham C.T."/>
            <person name="van der Nest M.A."/>
            <person name="Wingfield M.J."/>
        </authorList>
    </citation>
    <scope>NUCLEOTIDE SEQUENCE [LARGE SCALE GENOMIC DNA]</scope>
    <source>
        <strain evidence="7">CMW44962</strain>
    </source>
</reference>
<dbReference type="Pfam" id="PF08167">
    <property type="entry name" value="RIX1"/>
    <property type="match status" value="1"/>
</dbReference>
<evidence type="ECO:0000256" key="1">
    <source>
        <dbReference type="ARBA" id="ARBA00004123"/>
    </source>
</evidence>
<dbReference type="PANTHER" id="PTHR34105">
    <property type="entry name" value="PROLINE-, GLUTAMIC ACID- AND LEUCINE-RICH PROTEIN 1"/>
    <property type="match status" value="1"/>
</dbReference>
<reference evidence="7 8" key="2">
    <citation type="journal article" date="2021" name="Curr. Genet.">
        <title>Genetic response to nitrogen starvation in the aggressive Eucalyptus foliar pathogen Teratosphaeria destructans.</title>
        <authorList>
            <person name="Havenga M."/>
            <person name="Wingfield B.D."/>
            <person name="Wingfield M.J."/>
            <person name="Dreyer L.L."/>
            <person name="Roets F."/>
            <person name="Aylward J."/>
        </authorList>
    </citation>
    <scope>NUCLEOTIDE SEQUENCE [LARGE SCALE GENOMIC DNA]</scope>
    <source>
        <strain evidence="7">CMW44962</strain>
    </source>
</reference>
<proteinExistence type="inferred from homology"/>
<keyword evidence="4" id="KW-0539">Nucleus</keyword>
<keyword evidence="8" id="KW-1185">Reference proteome</keyword>
<dbReference type="AlphaFoldDB" id="A0A9W7SV14"/>
<accession>A0A9W7SV14</accession>
<evidence type="ECO:0000256" key="5">
    <source>
        <dbReference type="SAM" id="MobiDB-lite"/>
    </source>
</evidence>
<evidence type="ECO:0000256" key="2">
    <source>
        <dbReference type="ARBA" id="ARBA00010511"/>
    </source>
</evidence>
<comment type="similarity">
    <text evidence="2">Belongs to the RIX1/PELP1 family.</text>
</comment>
<dbReference type="InterPro" id="IPR012583">
    <property type="entry name" value="RIX1_N"/>
</dbReference>
<protein>
    <recommendedName>
        <fullName evidence="3">Pre-rRNA-processing protein RIX1</fullName>
    </recommendedName>
</protein>
<evidence type="ECO:0000259" key="6">
    <source>
        <dbReference type="Pfam" id="PF08167"/>
    </source>
</evidence>
<comment type="subcellular location">
    <subcellularLocation>
        <location evidence="1">Nucleus</location>
    </subcellularLocation>
</comment>
<sequence length="765" mass="83169">MSGADKEAVIANLRAITYRLSSTPSRHLPQVATQIAGQLWSCKDLLSTPSDSTQQSNDASVAVHRFKTQLSTLLQDRTIEGRWSAVVLVKSAIEAGGLEVVSKSHAWVRSLLAILKRPDPSSTRCLAIISLTRIFTLTWDHSNLVREITTPALPALIATCLSNVGNRRCDPKELQMVLEAFGTLVPRHPTIFRTNETQIRSLLGKVLSGTHGDHSTHYSEPARRTSQRLLVLLSQCSPKQGAAAKWDETLRTTVTAAHATCDRMMRSVVETWQSTADVRASVPHSVLYHGEVAGDGHESLGLSGWQGIFAGSERLTTLLDLVASHVLNATSGIVPLHLGLIADLLTRTLSVRARSGKHQGSQANNQIPKDERDALFSVLPRVHASALHLLCVLLRRFEHASMPILQPILTRVTWIFESEALNSTLRPVVYQTLALVLKVQGPHMSKDDIADIEPIARACCQDLLPSGDDMNTPIAQTNGIASKSSTIANGMIGQHAPTPLSRATQLSGLRKAAQALLPICLSSLNPAQVPSRSRTMLERTAILTQDKEALVAAVLYPAQNKRRAGTQRSLLPLLARQFPDSPEVEALLRPRMPIIRTGGMVHDDEAAESGYEVEDAIHAMEGIHETHGRASELVIASSTHQVEQYGDQESAITKVSEKRLTEQVGEDRSAKRLRASPSVQTATLPVESLPGADQDPVRSDITHTYAQPQSSFVTAPEPSQQAVASTVAPTIITAKQADDDDSDFEMPPLTMEQDTDPEDQDEDSV</sequence>
<dbReference type="EMBL" id="RIBY02001312">
    <property type="protein sequence ID" value="KAH9830069.1"/>
    <property type="molecule type" value="Genomic_DNA"/>
</dbReference>